<accession>D2VBN7</accession>
<evidence type="ECO:0000313" key="2">
    <source>
        <dbReference type="EMBL" id="EFC45939.1"/>
    </source>
</evidence>
<feature type="region of interest" description="Disordered" evidence="1">
    <location>
        <begin position="308"/>
        <end position="344"/>
    </location>
</feature>
<protein>
    <submittedName>
        <fullName evidence="2">Predicted protein</fullName>
    </submittedName>
</protein>
<proteinExistence type="predicted"/>
<dbReference type="GeneID" id="8851624"/>
<reference evidence="2 3" key="1">
    <citation type="journal article" date="2010" name="Cell">
        <title>The genome of Naegleria gruberi illuminates early eukaryotic versatility.</title>
        <authorList>
            <person name="Fritz-Laylin L.K."/>
            <person name="Prochnik S.E."/>
            <person name="Ginger M.L."/>
            <person name="Dacks J.B."/>
            <person name="Carpenter M.L."/>
            <person name="Field M.C."/>
            <person name="Kuo A."/>
            <person name="Paredez A."/>
            <person name="Chapman J."/>
            <person name="Pham J."/>
            <person name="Shu S."/>
            <person name="Neupane R."/>
            <person name="Cipriano M."/>
            <person name="Mancuso J."/>
            <person name="Tu H."/>
            <person name="Salamov A."/>
            <person name="Lindquist E."/>
            <person name="Shapiro H."/>
            <person name="Lucas S."/>
            <person name="Grigoriev I.V."/>
            <person name="Cande W.Z."/>
            <person name="Fulton C."/>
            <person name="Rokhsar D.S."/>
            <person name="Dawson S.C."/>
        </authorList>
    </citation>
    <scope>NUCLEOTIDE SEQUENCE [LARGE SCALE GENOMIC DNA]</scope>
    <source>
        <strain evidence="2 3">NEG-M</strain>
    </source>
</reference>
<evidence type="ECO:0000313" key="3">
    <source>
        <dbReference type="Proteomes" id="UP000006671"/>
    </source>
</evidence>
<dbReference type="OrthoDB" id="10497718at2759"/>
<name>D2VBN7_NAEGR</name>
<feature type="compositionally biased region" description="Low complexity" evidence="1">
    <location>
        <begin position="320"/>
        <end position="338"/>
    </location>
</feature>
<dbReference type="RefSeq" id="XP_002678683.1">
    <property type="nucleotide sequence ID" value="XM_002678637.1"/>
</dbReference>
<dbReference type="VEuPathDB" id="AmoebaDB:NAEGRDRAFT_48246"/>
<organism evidence="3">
    <name type="scientific">Naegleria gruberi</name>
    <name type="common">Amoeba</name>
    <dbReference type="NCBI Taxonomy" id="5762"/>
    <lineage>
        <taxon>Eukaryota</taxon>
        <taxon>Discoba</taxon>
        <taxon>Heterolobosea</taxon>
        <taxon>Tetramitia</taxon>
        <taxon>Eutetramitia</taxon>
        <taxon>Vahlkampfiidae</taxon>
        <taxon>Naegleria</taxon>
    </lineage>
</organism>
<keyword evidence="3" id="KW-1185">Reference proteome</keyword>
<dbReference type="KEGG" id="ngr:NAEGRDRAFT_48246"/>
<dbReference type="AlphaFoldDB" id="D2VBN7"/>
<gene>
    <name evidence="2" type="ORF">NAEGRDRAFT_48246</name>
</gene>
<dbReference type="Proteomes" id="UP000006671">
    <property type="component" value="Unassembled WGS sequence"/>
</dbReference>
<evidence type="ECO:0000256" key="1">
    <source>
        <dbReference type="SAM" id="MobiDB-lite"/>
    </source>
</evidence>
<sequence>MGRRDKAIEAFNECKKYLGKIYDDLESFAVACTCNYISFFLAGEGEDELSSNYLTLVDQYFKRRARQIARGLPCFGNSEHFIVNNLDKKRGVTSIFFYDNRLDWNKGQKYSNLVAVSYKIATGNELPQNFVEILDADLNEFTFAQQMSVLDDLHILMKKSHKGRSHVPEYVQIGLMMDKLNVALHRLEALRVVLAKNPKDKRFVKLEMLKYADEISEIVDNPYFPGMLSSFIFAFALAAQVHFELFFDNEISNVPLIKTNILNSLDRDMRGLKHFSSKYGRTTKVYGPIMNAIEALVVNISPPNCGPPLDSISSSTNDQASSLPTSSHESSSTATTSADDQRKRDLPSAQFLANTMKNFMPRIARNFNN</sequence>
<dbReference type="EMBL" id="GG738861">
    <property type="protein sequence ID" value="EFC45939.1"/>
    <property type="molecule type" value="Genomic_DNA"/>
</dbReference>
<dbReference type="InParanoid" id="D2VBN7"/>
<dbReference type="OMA" id="MGMAVIN"/>